<dbReference type="GO" id="GO:0006167">
    <property type="term" value="P:AMP biosynthetic process"/>
    <property type="evidence" value="ECO:0007669"/>
    <property type="project" value="TreeGrafter"/>
</dbReference>
<accession>A0A7R8YQY8</accession>
<dbReference type="OrthoDB" id="276276at2759"/>
<evidence type="ECO:0000256" key="1">
    <source>
        <dbReference type="ARBA" id="ARBA00005582"/>
    </source>
</evidence>
<evidence type="ECO:0000256" key="5">
    <source>
        <dbReference type="ARBA" id="ARBA00032644"/>
    </source>
</evidence>
<dbReference type="InterPro" id="IPR000086">
    <property type="entry name" value="NUDIX_hydrolase_dom"/>
</dbReference>
<dbReference type="GO" id="GO:0000166">
    <property type="term" value="F:nucleotide binding"/>
    <property type="evidence" value="ECO:0007669"/>
    <property type="project" value="UniProtKB-KW"/>
</dbReference>
<dbReference type="GO" id="GO:0004081">
    <property type="term" value="F:bis(5'-nucleosyl)-tetraphosphatase (asymmetrical) activity"/>
    <property type="evidence" value="ECO:0007669"/>
    <property type="project" value="TreeGrafter"/>
</dbReference>
<dbReference type="FunCoup" id="A0A7R8YQY8">
    <property type="interactions" value="274"/>
</dbReference>
<gene>
    <name evidence="7" type="ORF">HERILL_LOCUS2155</name>
</gene>
<dbReference type="Gene3D" id="3.90.79.10">
    <property type="entry name" value="Nucleoside Triphosphate Pyrophosphohydrolase"/>
    <property type="match status" value="1"/>
</dbReference>
<dbReference type="PANTHER" id="PTHR21340:SF0">
    <property type="entry name" value="BIS(5'-NUCLEOSYL)-TETRAPHOSPHATASE [ASYMMETRICAL]"/>
    <property type="match status" value="1"/>
</dbReference>
<evidence type="ECO:0000256" key="3">
    <source>
        <dbReference type="ARBA" id="ARBA00022741"/>
    </source>
</evidence>
<feature type="domain" description="Nudix hydrolase" evidence="6">
    <location>
        <begin position="4"/>
        <end position="136"/>
    </location>
</feature>
<keyword evidence="4" id="KW-0378">Hydrolase</keyword>
<dbReference type="InterPro" id="IPR015797">
    <property type="entry name" value="NUDIX_hydrolase-like_dom_sf"/>
</dbReference>
<dbReference type="Pfam" id="PF00293">
    <property type="entry name" value="NUDIX"/>
    <property type="match status" value="1"/>
</dbReference>
<evidence type="ECO:0000256" key="4">
    <source>
        <dbReference type="ARBA" id="ARBA00022801"/>
    </source>
</evidence>
<name>A0A7R8YQY8_HERIL</name>
<organism evidence="7 8">
    <name type="scientific">Hermetia illucens</name>
    <name type="common">Black soldier fly</name>
    <dbReference type="NCBI Taxonomy" id="343691"/>
    <lineage>
        <taxon>Eukaryota</taxon>
        <taxon>Metazoa</taxon>
        <taxon>Ecdysozoa</taxon>
        <taxon>Arthropoda</taxon>
        <taxon>Hexapoda</taxon>
        <taxon>Insecta</taxon>
        <taxon>Pterygota</taxon>
        <taxon>Neoptera</taxon>
        <taxon>Endopterygota</taxon>
        <taxon>Diptera</taxon>
        <taxon>Brachycera</taxon>
        <taxon>Stratiomyomorpha</taxon>
        <taxon>Stratiomyidae</taxon>
        <taxon>Hermetiinae</taxon>
        <taxon>Hermetia</taxon>
    </lineage>
</organism>
<dbReference type="Proteomes" id="UP000594454">
    <property type="component" value="Chromosome 1"/>
</dbReference>
<dbReference type="PRINTS" id="PR01405">
    <property type="entry name" value="TETRPHPHTASE"/>
</dbReference>
<dbReference type="InterPro" id="IPR003565">
    <property type="entry name" value="Tetra_PHTase"/>
</dbReference>
<keyword evidence="8" id="KW-1185">Reference proteome</keyword>
<dbReference type="OMA" id="CGQIEYL"/>
<dbReference type="SUPFAM" id="SSF55811">
    <property type="entry name" value="Nudix"/>
    <property type="match status" value="1"/>
</dbReference>
<reference evidence="7 8" key="1">
    <citation type="submission" date="2020-11" db="EMBL/GenBank/DDBJ databases">
        <authorList>
            <person name="Wallbank WR R."/>
            <person name="Pardo Diaz C."/>
            <person name="Kozak K."/>
            <person name="Martin S."/>
            <person name="Jiggins C."/>
            <person name="Moest M."/>
            <person name="Warren A I."/>
            <person name="Generalovic N T."/>
            <person name="Byers J.R.P. K."/>
            <person name="Montejo-Kovacevich G."/>
            <person name="Yen C E."/>
        </authorList>
    </citation>
    <scope>NUCLEOTIDE SEQUENCE [LARGE SCALE GENOMIC DNA]</scope>
</reference>
<evidence type="ECO:0000313" key="7">
    <source>
        <dbReference type="EMBL" id="CAD7078914.1"/>
    </source>
</evidence>
<evidence type="ECO:0000313" key="8">
    <source>
        <dbReference type="Proteomes" id="UP000594454"/>
    </source>
</evidence>
<dbReference type="AlphaFoldDB" id="A0A7R8YQY8"/>
<dbReference type="PANTHER" id="PTHR21340">
    <property type="entry name" value="DIADENOSINE 5,5-P1,P4-TETRAPHOSPHATE PYROPHOSPHOHYDROLASE MUTT"/>
    <property type="match status" value="1"/>
</dbReference>
<dbReference type="InterPro" id="IPR020084">
    <property type="entry name" value="NUDIX_hydrolase_CS"/>
</dbReference>
<keyword evidence="3" id="KW-0547">Nucleotide-binding</keyword>
<dbReference type="PROSITE" id="PS00893">
    <property type="entry name" value="NUDIX_BOX"/>
    <property type="match status" value="1"/>
</dbReference>
<proteinExistence type="inferred from homology"/>
<evidence type="ECO:0000259" key="6">
    <source>
        <dbReference type="PROSITE" id="PS51462"/>
    </source>
</evidence>
<sequence length="144" mass="16815">MEGRLYRAAGIVIFRRLAGQIQYLLLQASYGDHHWTPPKGFLDPGEDDFSAAVRETTEEAGYLEHDLRIFKDVNKTLEYEVRGKLKTVIYWLAELIDPQKPPTLSDEHQDYKWLPKDEAKVLAKYKLMADLIDCFEEKIQDQQK</sequence>
<dbReference type="InParanoid" id="A0A7R8YQY8"/>
<dbReference type="GO" id="GO:0006754">
    <property type="term" value="P:ATP biosynthetic process"/>
    <property type="evidence" value="ECO:0007669"/>
    <property type="project" value="TreeGrafter"/>
</dbReference>
<dbReference type="PROSITE" id="PS51462">
    <property type="entry name" value="NUDIX"/>
    <property type="match status" value="1"/>
</dbReference>
<protein>
    <recommendedName>
        <fullName evidence="2">Bis(5'-nucleosyl)-tetraphosphatase [asymmetrical]</fullName>
    </recommendedName>
    <alternativeName>
        <fullName evidence="5">Diadenosine 5',5'''-P1,P4-tetraphosphate asymmetrical hydrolase</fullName>
    </alternativeName>
</protein>
<dbReference type="EMBL" id="LR899009">
    <property type="protein sequence ID" value="CAD7078914.1"/>
    <property type="molecule type" value="Genomic_DNA"/>
</dbReference>
<comment type="similarity">
    <text evidence="1">Belongs to the Nudix hydrolase family.</text>
</comment>
<dbReference type="InterPro" id="IPR051325">
    <property type="entry name" value="Nudix_hydrolase_domain"/>
</dbReference>
<evidence type="ECO:0000256" key="2">
    <source>
        <dbReference type="ARBA" id="ARBA00018911"/>
    </source>
</evidence>
<dbReference type="CDD" id="cd03428">
    <property type="entry name" value="NUDIX_Ap4A_Nudt2"/>
    <property type="match status" value="1"/>
</dbReference>